<accession>A0A1Y6C2R8</accession>
<dbReference type="GO" id="GO:0004222">
    <property type="term" value="F:metalloendopeptidase activity"/>
    <property type="evidence" value="ECO:0007669"/>
    <property type="project" value="TreeGrafter"/>
</dbReference>
<dbReference type="SUPFAM" id="SSF51261">
    <property type="entry name" value="Duplicated hybrid motif"/>
    <property type="match status" value="1"/>
</dbReference>
<comment type="cofactor">
    <cofactor evidence="1">
        <name>Zn(2+)</name>
        <dbReference type="ChEBI" id="CHEBI:29105"/>
    </cofactor>
</comment>
<reference evidence="10 11" key="1">
    <citation type="submission" date="2017-04" db="EMBL/GenBank/DDBJ databases">
        <authorList>
            <person name="Afonso C.L."/>
            <person name="Miller P.J."/>
            <person name="Scott M.A."/>
            <person name="Spackman E."/>
            <person name="Goraichik I."/>
            <person name="Dimitrov K.M."/>
            <person name="Suarez D.L."/>
            <person name="Swayne D.E."/>
        </authorList>
    </citation>
    <scope>NUCLEOTIDE SEQUENCE [LARGE SCALE GENOMIC DNA]</scope>
    <source>
        <strain evidence="10 11">USBA 355</strain>
    </source>
</reference>
<name>A0A1Y6C2R8_9PROT</name>
<keyword evidence="11" id="KW-1185">Reference proteome</keyword>
<evidence type="ECO:0000256" key="5">
    <source>
        <dbReference type="ARBA" id="ARBA00022801"/>
    </source>
</evidence>
<evidence type="ECO:0000259" key="9">
    <source>
        <dbReference type="Pfam" id="PF19425"/>
    </source>
</evidence>
<dbReference type="RefSeq" id="WP_085123532.1">
    <property type="nucleotide sequence ID" value="NZ_FWZX01000011.1"/>
</dbReference>
<dbReference type="AlphaFoldDB" id="A0A1Y6C2R8"/>
<evidence type="ECO:0000256" key="3">
    <source>
        <dbReference type="ARBA" id="ARBA00022670"/>
    </source>
</evidence>
<dbReference type="GO" id="GO:0046872">
    <property type="term" value="F:metal ion binding"/>
    <property type="evidence" value="ECO:0007669"/>
    <property type="project" value="UniProtKB-KW"/>
</dbReference>
<evidence type="ECO:0000256" key="2">
    <source>
        <dbReference type="ARBA" id="ARBA00004196"/>
    </source>
</evidence>
<feature type="domain" description="M23ase beta-sheet core" evidence="8">
    <location>
        <begin position="270"/>
        <end position="367"/>
    </location>
</feature>
<dbReference type="Gene3D" id="2.70.70.10">
    <property type="entry name" value="Glucose Permease (Domain IIA)"/>
    <property type="match status" value="1"/>
</dbReference>
<dbReference type="STRING" id="560819.SAMN05428998_111163"/>
<evidence type="ECO:0000256" key="6">
    <source>
        <dbReference type="ARBA" id="ARBA00022833"/>
    </source>
</evidence>
<evidence type="ECO:0000313" key="11">
    <source>
        <dbReference type="Proteomes" id="UP000192917"/>
    </source>
</evidence>
<evidence type="ECO:0000259" key="8">
    <source>
        <dbReference type="Pfam" id="PF01551"/>
    </source>
</evidence>
<dbReference type="PANTHER" id="PTHR21666">
    <property type="entry name" value="PEPTIDASE-RELATED"/>
    <property type="match status" value="1"/>
</dbReference>
<comment type="subcellular location">
    <subcellularLocation>
        <location evidence="2">Cell envelope</location>
    </subcellularLocation>
</comment>
<dbReference type="InterPro" id="IPR016047">
    <property type="entry name" value="M23ase_b-sheet_dom"/>
</dbReference>
<feature type="domain" description="Csd3-like second N-terminal" evidence="9">
    <location>
        <begin position="142"/>
        <end position="258"/>
    </location>
</feature>
<evidence type="ECO:0000256" key="4">
    <source>
        <dbReference type="ARBA" id="ARBA00022723"/>
    </source>
</evidence>
<dbReference type="PANTHER" id="PTHR21666:SF288">
    <property type="entry name" value="CELL DIVISION PROTEIN YTFB"/>
    <property type="match status" value="1"/>
</dbReference>
<dbReference type="CDD" id="cd12797">
    <property type="entry name" value="M23_peptidase"/>
    <property type="match status" value="1"/>
</dbReference>
<dbReference type="Pfam" id="PF19425">
    <property type="entry name" value="Csd3_N2"/>
    <property type="match status" value="1"/>
</dbReference>
<keyword evidence="7" id="KW-0482">Metalloprotease</keyword>
<dbReference type="InterPro" id="IPR011055">
    <property type="entry name" value="Dup_hybrid_motif"/>
</dbReference>
<dbReference type="InterPro" id="IPR050570">
    <property type="entry name" value="Cell_wall_metabolism_enzyme"/>
</dbReference>
<evidence type="ECO:0000256" key="7">
    <source>
        <dbReference type="ARBA" id="ARBA00023049"/>
    </source>
</evidence>
<dbReference type="Pfam" id="PF01551">
    <property type="entry name" value="Peptidase_M23"/>
    <property type="match status" value="1"/>
</dbReference>
<dbReference type="Proteomes" id="UP000192917">
    <property type="component" value="Unassembled WGS sequence"/>
</dbReference>
<evidence type="ECO:0000313" key="10">
    <source>
        <dbReference type="EMBL" id="SMF33789.1"/>
    </source>
</evidence>
<gene>
    <name evidence="10" type="ORF">SAMN05428998_111163</name>
</gene>
<dbReference type="GO" id="GO:0030313">
    <property type="term" value="C:cell envelope"/>
    <property type="evidence" value="ECO:0007669"/>
    <property type="project" value="UniProtKB-SubCell"/>
</dbReference>
<dbReference type="EMBL" id="FWZX01000011">
    <property type="protein sequence ID" value="SMF33789.1"/>
    <property type="molecule type" value="Genomic_DNA"/>
</dbReference>
<dbReference type="Gene3D" id="3.10.450.350">
    <property type="match status" value="2"/>
</dbReference>
<evidence type="ECO:0000256" key="1">
    <source>
        <dbReference type="ARBA" id="ARBA00001947"/>
    </source>
</evidence>
<keyword evidence="4" id="KW-0479">Metal-binding</keyword>
<protein>
    <submittedName>
        <fullName evidence="10">Murein DD-endopeptidase MepM and murein hydrolase activator NlpD, contain LysM domain</fullName>
    </submittedName>
</protein>
<sequence>MLVSAYNVAHQSATRAPETLQLTLEVSRGDTLMGMLTDAGVTMSEAHAAIESLREVFSPRDLRPGFEIRLSLESPGGGKAKAADGQGFNPIADGMRDAFRLVGLSFAPDVDRDVKVERSKDDDGFVASTTEKVLAPVDAGAIGLIDSSLYEAAMKADVPTNILLEAIKTLSYDVDFQRDIQPGDSFEVLYQNMVDEQGRPLKAGGLDYVELITGGRDIKLYRFTPSSGFADFFDDKGRSVRKTLMRTPIDGARISSTYGMRRHPILGYSKMHKGVDFAAPTGTPIYAAGNGTVEVAGRVNGYGNYIRLRHGGPYKTAYAHMSRFARGVHVGSRVHQGDVIGYVGMTGRATGPHLHYEVLVDNHQVNPASVKLPAGETLTGRDLKAFAEAKRAIDRRRSAIAPVLQVAATPDDKSKSADSDE</sequence>
<dbReference type="FunFam" id="2.70.70.10:FF:000006">
    <property type="entry name" value="M23 family peptidase"/>
    <property type="match status" value="1"/>
</dbReference>
<keyword evidence="5 10" id="KW-0378">Hydrolase</keyword>
<proteinExistence type="predicted"/>
<dbReference type="GO" id="GO:0006508">
    <property type="term" value="P:proteolysis"/>
    <property type="evidence" value="ECO:0007669"/>
    <property type="project" value="UniProtKB-KW"/>
</dbReference>
<keyword evidence="3" id="KW-0645">Protease</keyword>
<organism evidence="10 11">
    <name type="scientific">Tistlia consotensis USBA 355</name>
    <dbReference type="NCBI Taxonomy" id="560819"/>
    <lineage>
        <taxon>Bacteria</taxon>
        <taxon>Pseudomonadati</taxon>
        <taxon>Pseudomonadota</taxon>
        <taxon>Alphaproteobacteria</taxon>
        <taxon>Rhodospirillales</taxon>
        <taxon>Rhodovibrionaceae</taxon>
        <taxon>Tistlia</taxon>
    </lineage>
</organism>
<dbReference type="InterPro" id="IPR045834">
    <property type="entry name" value="Csd3_N2"/>
</dbReference>
<keyword evidence="6" id="KW-0862">Zinc</keyword>